<keyword evidence="2" id="KW-1133">Transmembrane helix</keyword>
<dbReference type="EMBL" id="PRLK01000007">
    <property type="protein sequence ID" value="RYC72466.1"/>
    <property type="molecule type" value="Genomic_DNA"/>
</dbReference>
<evidence type="ECO:0000259" key="3">
    <source>
        <dbReference type="Pfam" id="PF01551"/>
    </source>
</evidence>
<reference evidence="4 5" key="2">
    <citation type="journal article" date="2020" name="Cell Rep.">
        <title>Acquisition and Adaptation of Ultra-small Parasitic Reduced Genome Bacteria to Mammalian Hosts.</title>
        <authorList>
            <person name="McLean J.S."/>
            <person name="Bor B."/>
            <person name="Kerns K.A."/>
            <person name="Liu Q."/>
            <person name="To T.T."/>
            <person name="Solden L."/>
            <person name="Hendrickson E.L."/>
            <person name="Wrighton K."/>
            <person name="Shi W."/>
            <person name="He X."/>
        </authorList>
    </citation>
    <scope>NUCLEOTIDE SEQUENCE [LARGE SCALE GENOMIC DNA]</scope>
    <source>
        <strain evidence="4 5">TM7_CMJM_G6_1_HOT_870</strain>
    </source>
</reference>
<feature type="compositionally biased region" description="Low complexity" evidence="1">
    <location>
        <begin position="864"/>
        <end position="875"/>
    </location>
</feature>
<feature type="compositionally biased region" description="Polar residues" evidence="1">
    <location>
        <begin position="284"/>
        <end position="301"/>
    </location>
</feature>
<dbReference type="PANTHER" id="PTHR21666:SF270">
    <property type="entry name" value="MUREIN HYDROLASE ACTIVATOR ENVC"/>
    <property type="match status" value="1"/>
</dbReference>
<protein>
    <submittedName>
        <fullName evidence="4">Lysostaphin</fullName>
        <ecNumber evidence="4">3.4.24.75</ecNumber>
    </submittedName>
</protein>
<evidence type="ECO:0000313" key="5">
    <source>
        <dbReference type="Proteomes" id="UP001190925"/>
    </source>
</evidence>
<feature type="compositionally biased region" description="Polar residues" evidence="1">
    <location>
        <begin position="46"/>
        <end position="76"/>
    </location>
</feature>
<sequence length="1042" mass="112537">MGEGKDYDNRDFSDLSDVNQEHLNSTSSNWNSASAIRGDDGYNPHSLENSENSAISKSKNLTDNPLSQESVPSFKNNVMGGTHKSRNSAKGGRLKSFFKSKGAMFTAGGVVVGGSGLAGLISFMTVGLMPIHVQEIITEKMNSAASSMEMRTDKVYKAKVKGIDCKTGFFCRLSKASDRNIKNLEKAGFKVEVKEGSNLFGKKTITSLTHKETGEVINNNTKDLKRIMRTRPELRASIKQGFSGRFASFLDKIWDKIKNLFQFKKVKADNKGKDEQQLQEEANETANSQSKDTQKKPSSLDTEIDEVDENGNTKTKKNKKDRTDADKGSELAEKELKELGKEQKGKKASSKFNSKGFSSKLNKALNVIGAGAVVCGLYTFGNIMYTALKSTKLQILIQFSLTFLSFASKIKAGHATPQEASIVGNSLMDIASTSGNGYDKDKDNNKEDKKESTLFRALKYLADSSTKKDSVAATDSQGYKAIAYGDQIQSLNESAEPFSVGVIKDFIGGFLNAIYGDNITVLGIPLSKILKSFCAIVTSVAVGLAVTAATIIATCIGTAGFGCVITTIMNALKVFILQAAAGVIASYFLGDLIDKWVGQAASALVGDLVNKTTIGEDYGNAVMSGAGAGMAKNTLAGGGNILNTSEATEFAMENEKIIAEHAEDERRFRSPFDPTTRHTFLGSIVSSIIPYNRQLATVGGFIPAIMSTAGRSLNNITPTARAANESASIAANSKVCTDTTITKTGATDIFCNVYTGINVELKDKNSDEVVKWLEDNNYLDSQKEADKDDFNAYITNNKKGERFKKYIKWCYDRKVPIGIDAEEEETKYEDGKWEKGRGCNTEEEDKKYFALFLTDVRINQGMEDGVSPSGNNGSSSGSGGGVDPDLAALSGEFVWPLKGVKMNGKSINGVGDEQDFGPRALDGKHYGIDFGSASFGHRAPVYAAGDGKVVEDGYNNGYWGQGGGGPHVVVIEHKGGIFSLYMHMSDHIVKTGDSVSKGQRIGTMGEEGNAFGEHLHFQMHKNSKDSQETNAFDPTDLIKGDT</sequence>
<dbReference type="RefSeq" id="WP_129718888.1">
    <property type="nucleotide sequence ID" value="NZ_PRLK01000007.1"/>
</dbReference>
<dbReference type="InterPro" id="IPR050570">
    <property type="entry name" value="Cell_wall_metabolism_enzyme"/>
</dbReference>
<feature type="region of interest" description="Disordered" evidence="1">
    <location>
        <begin position="269"/>
        <end position="331"/>
    </location>
</feature>
<dbReference type="Pfam" id="PF01551">
    <property type="entry name" value="Peptidase_M23"/>
    <property type="match status" value="1"/>
</dbReference>
<evidence type="ECO:0000256" key="1">
    <source>
        <dbReference type="SAM" id="MobiDB-lite"/>
    </source>
</evidence>
<keyword evidence="5" id="KW-1185">Reference proteome</keyword>
<dbReference type="Proteomes" id="UP001190925">
    <property type="component" value="Unassembled WGS sequence"/>
</dbReference>
<dbReference type="SUPFAM" id="SSF51261">
    <property type="entry name" value="Duplicated hybrid motif"/>
    <property type="match status" value="1"/>
</dbReference>
<accession>A0ABY0FK30</accession>
<keyword evidence="2" id="KW-0812">Transmembrane</keyword>
<feature type="region of interest" description="Disordered" evidence="1">
    <location>
        <begin position="1"/>
        <end position="90"/>
    </location>
</feature>
<keyword evidence="2" id="KW-0472">Membrane</keyword>
<feature type="compositionally biased region" description="Low complexity" evidence="1">
    <location>
        <begin position="24"/>
        <end position="35"/>
    </location>
</feature>
<dbReference type="InterPro" id="IPR011055">
    <property type="entry name" value="Dup_hybrid_motif"/>
</dbReference>
<dbReference type="EC" id="3.4.24.75" evidence="4"/>
<organism evidence="4 5">
    <name type="scientific">Candidatus Nanogingivalis gingivitcus</name>
    <dbReference type="NCBI Taxonomy" id="2171992"/>
    <lineage>
        <taxon>Bacteria</taxon>
        <taxon>Candidatus Saccharimonadota</taxon>
        <taxon>Candidatus Nanosyncoccalia</taxon>
        <taxon>Candidatus Nanogingivales</taxon>
        <taxon>Candidatus Nanogingivalaceae</taxon>
        <taxon>Candidatus Nanogingivalis</taxon>
    </lineage>
</organism>
<feature type="transmembrane region" description="Helical" evidence="2">
    <location>
        <begin position="103"/>
        <end position="131"/>
    </location>
</feature>
<evidence type="ECO:0000313" key="4">
    <source>
        <dbReference type="EMBL" id="RYC72466.1"/>
    </source>
</evidence>
<reference evidence="4 5" key="1">
    <citation type="journal article" date="2018" name="bioRxiv">
        <title>Evidence of independent acquisition and adaption of ultra-small bacteria to human hosts across the highly diverse yet reduced genomes of the phylum Saccharibacteria.</title>
        <authorList>
            <person name="McLean J.S."/>
            <person name="Bor B."/>
            <person name="To T.T."/>
            <person name="Liu Q."/>
            <person name="Kearns K.A."/>
            <person name="Solden L.M."/>
            <person name="Wrighton K.C."/>
            <person name="He X."/>
            <person name="Shi W."/>
        </authorList>
    </citation>
    <scope>NUCLEOTIDE SEQUENCE [LARGE SCALE GENOMIC DNA]</scope>
    <source>
        <strain evidence="4 5">TM7_CMJM_G6_1_HOT_870</strain>
    </source>
</reference>
<proteinExistence type="predicted"/>
<feature type="compositionally biased region" description="Basic and acidic residues" evidence="1">
    <location>
        <begin position="1"/>
        <end position="13"/>
    </location>
</feature>
<comment type="caution">
    <text evidence="4">The sequence shown here is derived from an EMBL/GenBank/DDBJ whole genome shotgun (WGS) entry which is preliminary data.</text>
</comment>
<feature type="region of interest" description="Disordered" evidence="1">
    <location>
        <begin position="862"/>
        <end position="882"/>
    </location>
</feature>
<dbReference type="InterPro" id="IPR016047">
    <property type="entry name" value="M23ase_b-sheet_dom"/>
</dbReference>
<gene>
    <name evidence="4" type="primary">lss</name>
    <name evidence="4" type="ORF">G6CMJM_00487</name>
</gene>
<evidence type="ECO:0000256" key="2">
    <source>
        <dbReference type="SAM" id="Phobius"/>
    </source>
</evidence>
<feature type="transmembrane region" description="Helical" evidence="2">
    <location>
        <begin position="533"/>
        <end position="559"/>
    </location>
</feature>
<keyword evidence="4" id="KW-0378">Hydrolase</keyword>
<feature type="region of interest" description="Disordered" evidence="1">
    <location>
        <begin position="1021"/>
        <end position="1042"/>
    </location>
</feature>
<dbReference type="PANTHER" id="PTHR21666">
    <property type="entry name" value="PEPTIDASE-RELATED"/>
    <property type="match status" value="1"/>
</dbReference>
<feature type="compositionally biased region" description="Basic and acidic residues" evidence="1">
    <location>
        <begin position="321"/>
        <end position="331"/>
    </location>
</feature>
<dbReference type="CDD" id="cd12797">
    <property type="entry name" value="M23_peptidase"/>
    <property type="match status" value="1"/>
</dbReference>
<feature type="domain" description="M23ase beta-sheet core" evidence="3">
    <location>
        <begin position="924"/>
        <end position="1025"/>
    </location>
</feature>
<feature type="transmembrane region" description="Helical" evidence="2">
    <location>
        <begin position="571"/>
        <end position="589"/>
    </location>
</feature>
<dbReference type="GO" id="GO:0016787">
    <property type="term" value="F:hydrolase activity"/>
    <property type="evidence" value="ECO:0007669"/>
    <property type="project" value="UniProtKB-KW"/>
</dbReference>
<dbReference type="Gene3D" id="2.70.70.10">
    <property type="entry name" value="Glucose Permease (Domain IIA)"/>
    <property type="match status" value="1"/>
</dbReference>
<name>A0ABY0FK30_9BACT</name>